<keyword evidence="2" id="KW-0808">Transferase</keyword>
<evidence type="ECO:0000313" key="2">
    <source>
        <dbReference type="EMBL" id="SFW86147.1"/>
    </source>
</evidence>
<dbReference type="InterPro" id="IPR029063">
    <property type="entry name" value="SAM-dependent_MTases_sf"/>
</dbReference>
<keyword evidence="1" id="KW-0175">Coiled coil</keyword>
<dbReference type="Pfam" id="PF13578">
    <property type="entry name" value="Methyltransf_24"/>
    <property type="match status" value="1"/>
</dbReference>
<gene>
    <name evidence="2" type="ORF">SAMN04489730_6316</name>
</gene>
<dbReference type="STRING" id="546364.SAMN04489730_6316"/>
<dbReference type="PANTHER" id="PTHR40036:SF1">
    <property type="entry name" value="MACROCIN O-METHYLTRANSFERASE"/>
    <property type="match status" value="1"/>
</dbReference>
<dbReference type="GO" id="GO:0008168">
    <property type="term" value="F:methyltransferase activity"/>
    <property type="evidence" value="ECO:0007669"/>
    <property type="project" value="UniProtKB-KW"/>
</dbReference>
<proteinExistence type="predicted"/>
<dbReference type="GO" id="GO:0032259">
    <property type="term" value="P:methylation"/>
    <property type="evidence" value="ECO:0007669"/>
    <property type="project" value="UniProtKB-KW"/>
</dbReference>
<protein>
    <submittedName>
        <fullName evidence="2">Predicted O-methyltransferase YrrM</fullName>
    </submittedName>
</protein>
<dbReference type="SUPFAM" id="SSF53335">
    <property type="entry name" value="S-adenosyl-L-methionine-dependent methyltransferases"/>
    <property type="match status" value="1"/>
</dbReference>
<dbReference type="AlphaFoldDB" id="A0A1K1SP80"/>
<organism evidence="2 3">
    <name type="scientific">Amycolatopsis australiensis</name>
    <dbReference type="NCBI Taxonomy" id="546364"/>
    <lineage>
        <taxon>Bacteria</taxon>
        <taxon>Bacillati</taxon>
        <taxon>Actinomycetota</taxon>
        <taxon>Actinomycetes</taxon>
        <taxon>Pseudonocardiales</taxon>
        <taxon>Pseudonocardiaceae</taxon>
        <taxon>Amycolatopsis</taxon>
    </lineage>
</organism>
<dbReference type="InterPro" id="IPR008884">
    <property type="entry name" value="TylF_MeTrfase"/>
</dbReference>
<dbReference type="EMBL" id="FPJG01000006">
    <property type="protein sequence ID" value="SFW86147.1"/>
    <property type="molecule type" value="Genomic_DNA"/>
</dbReference>
<dbReference type="Gene3D" id="3.40.50.150">
    <property type="entry name" value="Vaccinia Virus protein VP39"/>
    <property type="match status" value="1"/>
</dbReference>
<accession>A0A1K1SP80</accession>
<dbReference type="Proteomes" id="UP000182740">
    <property type="component" value="Unassembled WGS sequence"/>
</dbReference>
<evidence type="ECO:0000256" key="1">
    <source>
        <dbReference type="SAM" id="Coils"/>
    </source>
</evidence>
<reference evidence="3" key="1">
    <citation type="submission" date="2016-11" db="EMBL/GenBank/DDBJ databases">
        <authorList>
            <person name="Varghese N."/>
            <person name="Submissions S."/>
        </authorList>
    </citation>
    <scope>NUCLEOTIDE SEQUENCE [LARGE SCALE GENOMIC DNA]</scope>
    <source>
        <strain evidence="3">DSM 44671</strain>
    </source>
</reference>
<dbReference type="OrthoDB" id="7056009at2"/>
<dbReference type="PANTHER" id="PTHR40036">
    <property type="entry name" value="MACROCIN O-METHYLTRANSFERASE"/>
    <property type="match status" value="1"/>
</dbReference>
<evidence type="ECO:0000313" key="3">
    <source>
        <dbReference type="Proteomes" id="UP000182740"/>
    </source>
</evidence>
<keyword evidence="3" id="KW-1185">Reference proteome</keyword>
<keyword evidence="2" id="KW-0489">Methyltransferase</keyword>
<feature type="coiled-coil region" evidence="1">
    <location>
        <begin position="29"/>
        <end position="56"/>
    </location>
</feature>
<name>A0A1K1SP80_9PSEU</name>
<sequence length="263" mass="29493">MGTSWRDRLLQPIRARLMNAVTDAVVPLLRRQEEQLAELRAENRRIYDRLIEFEIRTRRDVVYAADRQAAHESAEFVRAHMPDAPRFDDPHRTLEHALSLAPTGGMALEFGVYTGSTLKIIAAARTSGGVFGFDSFEGLPEDWRVDFPAGSFSVDGLPDVAGAELVVGWFSDTLPGFLDAHPGPVDFVHVDADLYSSTKTVLDLVGPRLRPGSVLVFDEFFNFPGWQEHEYRALREYVERTGVSVSYEGYSYANEQVIVRITG</sequence>